<dbReference type="Pfam" id="PF07883">
    <property type="entry name" value="Cupin_2"/>
    <property type="match status" value="1"/>
</dbReference>
<dbReference type="SUPFAM" id="SSF51182">
    <property type="entry name" value="RmlC-like cupins"/>
    <property type="match status" value="1"/>
</dbReference>
<organism evidence="2">
    <name type="scientific">marine metagenome</name>
    <dbReference type="NCBI Taxonomy" id="408172"/>
    <lineage>
        <taxon>unclassified sequences</taxon>
        <taxon>metagenomes</taxon>
        <taxon>ecological metagenomes</taxon>
    </lineage>
</organism>
<name>A0A382Y7Z2_9ZZZZ</name>
<reference evidence="2" key="1">
    <citation type="submission" date="2018-05" db="EMBL/GenBank/DDBJ databases">
        <authorList>
            <person name="Lanie J.A."/>
            <person name="Ng W.-L."/>
            <person name="Kazmierczak K.M."/>
            <person name="Andrzejewski T.M."/>
            <person name="Davidsen T.M."/>
            <person name="Wayne K.J."/>
            <person name="Tettelin H."/>
            <person name="Glass J.I."/>
            <person name="Rusch D."/>
            <person name="Podicherti R."/>
            <person name="Tsui H.-C.T."/>
            <person name="Winkler M.E."/>
        </authorList>
    </citation>
    <scope>NUCLEOTIDE SEQUENCE</scope>
</reference>
<protein>
    <recommendedName>
        <fullName evidence="1">Cupin type-2 domain-containing protein</fullName>
    </recommendedName>
</protein>
<dbReference type="PIRSF" id="PIRSF029883">
    <property type="entry name" value="KdgF"/>
    <property type="match status" value="1"/>
</dbReference>
<dbReference type="Gene3D" id="2.60.120.10">
    <property type="entry name" value="Jelly Rolls"/>
    <property type="match status" value="1"/>
</dbReference>
<accession>A0A382Y7Z2</accession>
<dbReference type="InterPro" id="IPR052535">
    <property type="entry name" value="Bacilysin_H2HPP_isomerase"/>
</dbReference>
<dbReference type="PANTHER" id="PTHR40112">
    <property type="entry name" value="H2HPP ISOMERASE"/>
    <property type="match status" value="1"/>
</dbReference>
<dbReference type="CDD" id="cd02238">
    <property type="entry name" value="cupin_KdgF"/>
    <property type="match status" value="1"/>
</dbReference>
<proteinExistence type="predicted"/>
<dbReference type="InterPro" id="IPR025499">
    <property type="entry name" value="KdgF"/>
</dbReference>
<feature type="domain" description="Cupin type-2" evidence="1">
    <location>
        <begin position="32"/>
        <end position="86"/>
    </location>
</feature>
<dbReference type="EMBL" id="UINC01173405">
    <property type="protein sequence ID" value="SVD78985.1"/>
    <property type="molecule type" value="Genomic_DNA"/>
</dbReference>
<evidence type="ECO:0000259" key="1">
    <source>
        <dbReference type="Pfam" id="PF07883"/>
    </source>
</evidence>
<sequence length="107" mass="12146">MYFYEHFDMTHRTIGPGFEIDVITGEKGQMSFVTLEPGATVPMHDHSHEQMGYIMEGDFEFTIGDETRRVKAGDKYVIPGGVTHGITKVYIRSLALDIFSPPREEYA</sequence>
<dbReference type="PANTHER" id="PTHR40112:SF1">
    <property type="entry name" value="H2HPP ISOMERASE"/>
    <property type="match status" value="1"/>
</dbReference>
<dbReference type="InterPro" id="IPR014710">
    <property type="entry name" value="RmlC-like_jellyroll"/>
</dbReference>
<dbReference type="AlphaFoldDB" id="A0A382Y7Z2"/>
<dbReference type="InterPro" id="IPR011051">
    <property type="entry name" value="RmlC_Cupin_sf"/>
</dbReference>
<dbReference type="InterPro" id="IPR013096">
    <property type="entry name" value="Cupin_2"/>
</dbReference>
<evidence type="ECO:0000313" key="2">
    <source>
        <dbReference type="EMBL" id="SVD78985.1"/>
    </source>
</evidence>
<gene>
    <name evidence="2" type="ORF">METZ01_LOCUS431839</name>
</gene>